<evidence type="ECO:0000259" key="2">
    <source>
        <dbReference type="SMART" id="SM00014"/>
    </source>
</evidence>
<keyword evidence="1" id="KW-0472">Membrane</keyword>
<feature type="transmembrane region" description="Helical" evidence="1">
    <location>
        <begin position="160"/>
        <end position="184"/>
    </location>
</feature>
<protein>
    <submittedName>
        <fullName evidence="3">Phosphatase PAP2 family protein</fullName>
    </submittedName>
</protein>
<dbReference type="SUPFAM" id="SSF48317">
    <property type="entry name" value="Acid phosphatase/Vanadium-dependent haloperoxidase"/>
    <property type="match status" value="1"/>
</dbReference>
<feature type="transmembrane region" description="Helical" evidence="1">
    <location>
        <begin position="59"/>
        <end position="80"/>
    </location>
</feature>
<feature type="transmembrane region" description="Helical" evidence="1">
    <location>
        <begin position="196"/>
        <end position="216"/>
    </location>
</feature>
<dbReference type="PANTHER" id="PTHR14969">
    <property type="entry name" value="SPHINGOSINE-1-PHOSPHATE PHOSPHOHYDROLASE"/>
    <property type="match status" value="1"/>
</dbReference>
<dbReference type="RefSeq" id="WP_386370883.1">
    <property type="nucleotide sequence ID" value="NZ_JBHUMP010000001.1"/>
</dbReference>
<organism evidence="3 4">
    <name type="scientific">Sulfitobacter aestuarii</name>
    <dbReference type="NCBI Taxonomy" id="2161676"/>
    <lineage>
        <taxon>Bacteria</taxon>
        <taxon>Pseudomonadati</taxon>
        <taxon>Pseudomonadota</taxon>
        <taxon>Alphaproteobacteria</taxon>
        <taxon>Rhodobacterales</taxon>
        <taxon>Roseobacteraceae</taxon>
        <taxon>Sulfitobacter</taxon>
    </lineage>
</organism>
<name>A0ABW5U0K2_9RHOB</name>
<dbReference type="InterPro" id="IPR036938">
    <property type="entry name" value="PAP2/HPO_sf"/>
</dbReference>
<dbReference type="SMART" id="SM00014">
    <property type="entry name" value="acidPPc"/>
    <property type="match status" value="1"/>
</dbReference>
<accession>A0ABW5U0K2</accession>
<dbReference type="Pfam" id="PF01569">
    <property type="entry name" value="PAP2"/>
    <property type="match status" value="1"/>
</dbReference>
<evidence type="ECO:0000313" key="4">
    <source>
        <dbReference type="Proteomes" id="UP001597474"/>
    </source>
</evidence>
<feature type="domain" description="Phosphatidic acid phosphatase type 2/haloperoxidase" evidence="2">
    <location>
        <begin position="59"/>
        <end position="175"/>
    </location>
</feature>
<comment type="caution">
    <text evidence="3">The sequence shown here is derived from an EMBL/GenBank/DDBJ whole genome shotgun (WGS) entry which is preliminary data.</text>
</comment>
<keyword evidence="1" id="KW-1133">Transmembrane helix</keyword>
<keyword evidence="1" id="KW-0812">Transmembrane</keyword>
<feature type="transmembrane region" description="Helical" evidence="1">
    <location>
        <begin position="30"/>
        <end position="47"/>
    </location>
</feature>
<keyword evidence="4" id="KW-1185">Reference proteome</keyword>
<proteinExistence type="predicted"/>
<evidence type="ECO:0000313" key="3">
    <source>
        <dbReference type="EMBL" id="MFD2738297.1"/>
    </source>
</evidence>
<feature type="transmembrane region" description="Helical" evidence="1">
    <location>
        <begin position="116"/>
        <end position="148"/>
    </location>
</feature>
<evidence type="ECO:0000256" key="1">
    <source>
        <dbReference type="SAM" id="Phobius"/>
    </source>
</evidence>
<dbReference type="Proteomes" id="UP001597474">
    <property type="component" value="Unassembled WGS sequence"/>
</dbReference>
<dbReference type="Gene3D" id="1.20.144.10">
    <property type="entry name" value="Phosphatidic acid phosphatase type 2/haloperoxidase"/>
    <property type="match status" value="1"/>
</dbReference>
<gene>
    <name evidence="3" type="ORF">ACFSUD_01820</name>
</gene>
<sequence length="233" mass="26401">MDLELLSYLNSLIGRVPEFDIAYRRISSNPVTKGIPIIALLWFFWGRRKEGAYVYRPQVLSSILIAMIALLAGRLLALTFPHRLRPLHDPDVSIILPEWFYEDLLDGWSSMPSDHAVFYAALCVCIFYMNRLAGVLALIYSLVVVLVPRIFFGLHWPSDIAVGILIGGGLAAIAHPVFTGWAIRQRWMERVYDYEALFYVALFFVTFQMATMFNSARAMASLAAKTARYLTGL</sequence>
<reference evidence="4" key="1">
    <citation type="journal article" date="2019" name="Int. J. Syst. Evol. Microbiol.">
        <title>The Global Catalogue of Microorganisms (GCM) 10K type strain sequencing project: providing services to taxonomists for standard genome sequencing and annotation.</title>
        <authorList>
            <consortium name="The Broad Institute Genomics Platform"/>
            <consortium name="The Broad Institute Genome Sequencing Center for Infectious Disease"/>
            <person name="Wu L."/>
            <person name="Ma J."/>
        </authorList>
    </citation>
    <scope>NUCLEOTIDE SEQUENCE [LARGE SCALE GENOMIC DNA]</scope>
    <source>
        <strain evidence="4">TISTR 2562</strain>
    </source>
</reference>
<dbReference type="InterPro" id="IPR000326">
    <property type="entry name" value="PAP2/HPO"/>
</dbReference>
<dbReference type="PANTHER" id="PTHR14969:SF13">
    <property type="entry name" value="AT30094P"/>
    <property type="match status" value="1"/>
</dbReference>
<dbReference type="EMBL" id="JBHUMP010000001">
    <property type="protein sequence ID" value="MFD2738297.1"/>
    <property type="molecule type" value="Genomic_DNA"/>
</dbReference>